<evidence type="ECO:0000313" key="1">
    <source>
        <dbReference type="EMBL" id="TCN21274.1"/>
    </source>
</evidence>
<evidence type="ECO:0000313" key="2">
    <source>
        <dbReference type="Proteomes" id="UP000295043"/>
    </source>
</evidence>
<proteinExistence type="predicted"/>
<dbReference type="EMBL" id="SLVU01000026">
    <property type="protein sequence ID" value="TCN21274.1"/>
    <property type="molecule type" value="Genomic_DNA"/>
</dbReference>
<protein>
    <submittedName>
        <fullName evidence="1">Uncharacterized protein</fullName>
    </submittedName>
</protein>
<name>A0A4R2B788_9HYPH</name>
<comment type="caution">
    <text evidence="1">The sequence shown here is derived from an EMBL/GenBank/DDBJ whole genome shotgun (WGS) entry which is preliminary data.</text>
</comment>
<reference evidence="1 2" key="1">
    <citation type="submission" date="2019-03" db="EMBL/GenBank/DDBJ databases">
        <title>Genomic Encyclopedia of Type Strains, Phase IV (KMG-V): Genome sequencing to study the core and pangenomes of soil and plant-associated prokaryotes.</title>
        <authorList>
            <person name="Whitman W."/>
        </authorList>
    </citation>
    <scope>NUCLEOTIDE SEQUENCE [LARGE SCALE GENOMIC DNA]</scope>
    <source>
        <strain evidence="1 2">23C40</strain>
    </source>
</reference>
<dbReference type="AlphaFoldDB" id="A0A4R2B788"/>
<organism evidence="1 2">
    <name type="scientific">Sinorhizobium americanum</name>
    <dbReference type="NCBI Taxonomy" id="194963"/>
    <lineage>
        <taxon>Bacteria</taxon>
        <taxon>Pseudomonadati</taxon>
        <taxon>Pseudomonadota</taxon>
        <taxon>Alphaproteobacteria</taxon>
        <taxon>Hyphomicrobiales</taxon>
        <taxon>Rhizobiaceae</taxon>
        <taxon>Sinorhizobium/Ensifer group</taxon>
        <taxon>Sinorhizobium</taxon>
    </lineage>
</organism>
<accession>A0A4R2B788</accession>
<dbReference type="Proteomes" id="UP000295043">
    <property type="component" value="Unassembled WGS sequence"/>
</dbReference>
<sequence>MLSTPDYIPPKDARLLGRVFEQLFKEYQIPSDSDEAYAFAARLIVVYQSGVRDAKLLKTLTVPFGRQSEAV</sequence>
<gene>
    <name evidence="1" type="ORF">EV184_12650</name>
</gene>